<evidence type="ECO:0000313" key="1">
    <source>
        <dbReference type="EMBL" id="MBS7526116.1"/>
    </source>
</evidence>
<dbReference type="InterPro" id="IPR004027">
    <property type="entry name" value="SEC_C_motif"/>
</dbReference>
<name>A0ABS5PP43_9FIRM</name>
<accession>A0ABS5PP43</accession>
<sequence length="166" mass="18830">MSLFKDWTALLEGNGASDEFWNQYLAQEKDIYEAILTEKTTQLNDTVAAFGEKHDLSPTLAVGFLDGINTSLTEALDLDSFTEETAFDATIDFEKLYFNMHKAKAEWLYSISAWDDILTKERQAEIKKDYNRSVTVVIENKIGRNDPCPCGSGKKFKKCCIDKGIY</sequence>
<dbReference type="SUPFAM" id="SSF103642">
    <property type="entry name" value="Sec-C motif"/>
    <property type="match status" value="1"/>
</dbReference>
<comment type="caution">
    <text evidence="1">The sequence shown here is derived from an EMBL/GenBank/DDBJ whole genome shotgun (WGS) entry which is preliminary data.</text>
</comment>
<dbReference type="Gene3D" id="3.10.450.50">
    <property type="match status" value="1"/>
</dbReference>
<dbReference type="RefSeq" id="WP_213235900.1">
    <property type="nucleotide sequence ID" value="NZ_JAHBCL010000007.1"/>
</dbReference>
<evidence type="ECO:0000313" key="2">
    <source>
        <dbReference type="Proteomes" id="UP000746471"/>
    </source>
</evidence>
<gene>
    <name evidence="1" type="ORF">KHM83_05470</name>
</gene>
<keyword evidence="2" id="KW-1185">Reference proteome</keyword>
<dbReference type="Proteomes" id="UP000746471">
    <property type="component" value="Unassembled WGS sequence"/>
</dbReference>
<dbReference type="Pfam" id="PF02810">
    <property type="entry name" value="SEC-C"/>
    <property type="match status" value="1"/>
</dbReference>
<protein>
    <submittedName>
        <fullName evidence="1">SEC-C domain-containing protein</fullName>
    </submittedName>
</protein>
<dbReference type="NCBIfam" id="NF004088">
    <property type="entry name" value="PRK05590.1"/>
    <property type="match status" value="1"/>
</dbReference>
<dbReference type="EMBL" id="JAHBCL010000007">
    <property type="protein sequence ID" value="MBS7526116.1"/>
    <property type="molecule type" value="Genomic_DNA"/>
</dbReference>
<dbReference type="PANTHER" id="PTHR33747:SF1">
    <property type="entry name" value="ADENYLATE CYCLASE-ASSOCIATED CAP C-TERMINAL DOMAIN-CONTAINING PROTEIN"/>
    <property type="match status" value="1"/>
</dbReference>
<reference evidence="1 2" key="1">
    <citation type="submission" date="2021-05" db="EMBL/GenBank/DDBJ databases">
        <title>Fusibacter ferrireducens sp. nov., an anaerobic, sulfur- and Fe-reducing bacterium isolated from the mangrove sediment.</title>
        <authorList>
            <person name="Qiu D."/>
        </authorList>
    </citation>
    <scope>NUCLEOTIDE SEQUENCE [LARGE SCALE GENOMIC DNA]</scope>
    <source>
        <strain evidence="1 2">DSM 12116</strain>
    </source>
</reference>
<proteinExistence type="predicted"/>
<dbReference type="PANTHER" id="PTHR33747">
    <property type="entry name" value="UPF0225 PROTEIN SCO1677"/>
    <property type="match status" value="1"/>
</dbReference>
<organism evidence="1 2">
    <name type="scientific">Fusibacter paucivorans</name>
    <dbReference type="NCBI Taxonomy" id="76009"/>
    <lineage>
        <taxon>Bacteria</taxon>
        <taxon>Bacillati</taxon>
        <taxon>Bacillota</taxon>
        <taxon>Clostridia</taxon>
        <taxon>Eubacteriales</taxon>
        <taxon>Eubacteriales Family XII. Incertae Sedis</taxon>
        <taxon>Fusibacter</taxon>
    </lineage>
</organism>